<dbReference type="HOGENOM" id="CLU_2154255_0_0_9"/>
<evidence type="ECO:0000313" key="2">
    <source>
        <dbReference type="Proteomes" id="UP000002892"/>
    </source>
</evidence>
<dbReference type="OrthoDB" id="2678989at2"/>
<organism evidence="1 2">
    <name type="scientific">Desulfosporosinus acidiphilus (strain DSM 22704 / JCM 16185 / SJ4)</name>
    <dbReference type="NCBI Taxonomy" id="646529"/>
    <lineage>
        <taxon>Bacteria</taxon>
        <taxon>Bacillati</taxon>
        <taxon>Bacillota</taxon>
        <taxon>Clostridia</taxon>
        <taxon>Eubacteriales</taxon>
        <taxon>Desulfitobacteriaceae</taxon>
        <taxon>Desulfosporosinus</taxon>
    </lineage>
</organism>
<dbReference type="STRING" id="646529.Desaci_1319"/>
<dbReference type="AlphaFoldDB" id="I4D3H1"/>
<dbReference type="RefSeq" id="WP_014826352.1">
    <property type="nucleotide sequence ID" value="NC_018068.1"/>
</dbReference>
<accession>I4D3H1</accession>
<sequence>MAVGDRTPTELAQSALSATATNYFTNAGSSYRTQILEVCLVNTGSSQRVVTLYKNGLTANNQIANSITLPANTSTIIDLKLVATGVQTFGANQDSGTDVTMTVSGIVEQIA</sequence>
<dbReference type="EMBL" id="CP003639">
    <property type="protein sequence ID" value="AFM40345.1"/>
    <property type="molecule type" value="Genomic_DNA"/>
</dbReference>
<name>I4D3H1_DESAJ</name>
<dbReference type="KEGG" id="dai:Desaci_1319"/>
<keyword evidence="2" id="KW-1185">Reference proteome</keyword>
<evidence type="ECO:0000313" key="1">
    <source>
        <dbReference type="EMBL" id="AFM40345.1"/>
    </source>
</evidence>
<dbReference type="Proteomes" id="UP000002892">
    <property type="component" value="Chromosome"/>
</dbReference>
<proteinExistence type="predicted"/>
<protein>
    <submittedName>
        <fullName evidence="1">Uncharacterized protein</fullName>
    </submittedName>
</protein>
<reference evidence="1 2" key="1">
    <citation type="journal article" date="2012" name="J. Bacteriol.">
        <title>Complete genome sequences of Desulfosporosinus orientis DSM765T, Desulfosporosinus youngiae DSM17734T, Desulfosporosinus meridiei DSM13257T, and Desulfosporosinus acidiphilus DSM22704T.</title>
        <authorList>
            <person name="Pester M."/>
            <person name="Brambilla E."/>
            <person name="Alazard D."/>
            <person name="Rattei T."/>
            <person name="Weinmaier T."/>
            <person name="Han J."/>
            <person name="Lucas S."/>
            <person name="Lapidus A."/>
            <person name="Cheng J.F."/>
            <person name="Goodwin L."/>
            <person name="Pitluck S."/>
            <person name="Peters L."/>
            <person name="Ovchinnikova G."/>
            <person name="Teshima H."/>
            <person name="Detter J.C."/>
            <person name="Han C.S."/>
            <person name="Tapia R."/>
            <person name="Land M.L."/>
            <person name="Hauser L."/>
            <person name="Kyrpides N.C."/>
            <person name="Ivanova N.N."/>
            <person name="Pagani I."/>
            <person name="Huntmann M."/>
            <person name="Wei C.L."/>
            <person name="Davenport K.W."/>
            <person name="Daligault H."/>
            <person name="Chain P.S."/>
            <person name="Chen A."/>
            <person name="Mavromatis K."/>
            <person name="Markowitz V."/>
            <person name="Szeto E."/>
            <person name="Mikhailova N."/>
            <person name="Pati A."/>
            <person name="Wagner M."/>
            <person name="Woyke T."/>
            <person name="Ollivier B."/>
            <person name="Klenk H.P."/>
            <person name="Spring S."/>
            <person name="Loy A."/>
        </authorList>
    </citation>
    <scope>NUCLEOTIDE SEQUENCE [LARGE SCALE GENOMIC DNA]</scope>
    <source>
        <strain evidence="2">DSM 22704 / JCM 16185 / SJ4</strain>
    </source>
</reference>
<gene>
    <name evidence="1" type="ordered locus">Desaci_1319</name>
</gene>